<dbReference type="GO" id="GO:0060122">
    <property type="term" value="P:inner ear receptor cell stereocilium organization"/>
    <property type="evidence" value="ECO:0007669"/>
    <property type="project" value="TreeGrafter"/>
</dbReference>
<gene>
    <name evidence="4" type="ORF">D4764_01G0002270</name>
</gene>
<dbReference type="Pfam" id="PF13424">
    <property type="entry name" value="TPR_12"/>
    <property type="match status" value="1"/>
</dbReference>
<dbReference type="SMART" id="SM00028">
    <property type="entry name" value="TPR"/>
    <property type="match status" value="8"/>
</dbReference>
<keyword evidence="5" id="KW-1185">Reference proteome</keyword>
<dbReference type="PANTHER" id="PTHR44117">
    <property type="entry name" value="INTRAFLAGELLAR TRANSPORT PROTEIN 88 HOMOLOG"/>
    <property type="match status" value="1"/>
</dbReference>
<keyword evidence="2" id="KW-0175">Coiled coil</keyword>
<keyword evidence="1" id="KW-0802">TPR repeat</keyword>
<dbReference type="GO" id="GO:0005814">
    <property type="term" value="C:centriole"/>
    <property type="evidence" value="ECO:0007669"/>
    <property type="project" value="TreeGrafter"/>
</dbReference>
<dbReference type="AlphaFoldDB" id="A0A5C6PKK7"/>
<evidence type="ECO:0000256" key="2">
    <source>
        <dbReference type="SAM" id="Coils"/>
    </source>
</evidence>
<dbReference type="GO" id="GO:1905515">
    <property type="term" value="P:non-motile cilium assembly"/>
    <property type="evidence" value="ECO:0007669"/>
    <property type="project" value="TreeGrafter"/>
</dbReference>
<feature type="compositionally biased region" description="Basic and acidic residues" evidence="3">
    <location>
        <begin position="719"/>
        <end position="731"/>
    </location>
</feature>
<organism evidence="4 5">
    <name type="scientific">Takifugu flavidus</name>
    <name type="common">sansaifugu</name>
    <dbReference type="NCBI Taxonomy" id="433684"/>
    <lineage>
        <taxon>Eukaryota</taxon>
        <taxon>Metazoa</taxon>
        <taxon>Chordata</taxon>
        <taxon>Craniata</taxon>
        <taxon>Vertebrata</taxon>
        <taxon>Euteleostomi</taxon>
        <taxon>Actinopterygii</taxon>
        <taxon>Neopterygii</taxon>
        <taxon>Teleostei</taxon>
        <taxon>Neoteleostei</taxon>
        <taxon>Acanthomorphata</taxon>
        <taxon>Eupercaria</taxon>
        <taxon>Tetraodontiformes</taxon>
        <taxon>Tetradontoidea</taxon>
        <taxon>Tetraodontidae</taxon>
        <taxon>Takifugu</taxon>
    </lineage>
</organism>
<feature type="compositionally biased region" description="Basic and acidic residues" evidence="3">
    <location>
        <begin position="897"/>
        <end position="908"/>
    </location>
</feature>
<proteinExistence type="predicted"/>
<evidence type="ECO:0000313" key="4">
    <source>
        <dbReference type="EMBL" id="TWW80412.1"/>
    </source>
</evidence>
<sequence>MKHSGPDVEEDDLYSGYNNYNPTFDYEAIENDEGFQQAVKTTHEKRPPMTAKFPGTAIGARPLVSSFGSRNALASSMGRPMTGAVQAGAARPMTAVSAAGYSSSLTRGPAFDPLGQARGPAPPLEDKNEDTPEEKIKILEKKVNDLVLESCMAQSSGNFQLALEKAKEASRKERTLVRQREQSDKADQINIDLYGSVLLNLANQYENNEMYPEALQNYKLIVKNRLLQNAGRFNVSMANIYVKQQNYMEAIKLYQKALDQIPNTFKELKMKIMENIGLVFVRIGQYPKAIIYFEDIMSQSPNTKTGYNLVLCYYAIGDKERMKKGFQKLISVPLGFDEDKYIPSNDDDSTDMFTEAIQNDKLHQMERNLKQRSEKYIMTAAKLIAPAIETTFAAGFDWSVDVVKSSQYTDLADDLEIIKAVTYLRQKDFNQAIETLKTFEKKDTRAKSTAGTNLSFLYFLEEDYEQAERYADVAMSTDRYNPGALNNKGCTVFVKQEYEKAAEFFKEALRNDSSCTEALYNLGLTYKKLNRLEESVDCFLKHHAILRNSAEVMYQLANLYPSAIQWLMHVISVSPTDCGVLAKLGQLFDDEGDESQALHHYTESFRHFPCDIGVAAWLGTYYFKKQYFEKAIKYFERATLIQPNEVEWHLRVAGCYRRSGNYHTALETYKETHQRFPEDIECLTFLVRLTNDMGLEEVQEYANKLKKAEKMREVREQRMKAGREGSGRGWREGSAGSAGESAGNIPNVYQLEELCNTYKQCSPLVSLLFPTFCSHPRVVGVSTPVLISPKKAFVTASEMDVKADCEIFLFLHLYSPSSSPLLPKYLTLSLNNWIHCWIQGEVRTSLTLHRSHSGGSAKGERLSAKMRSLPVSNEPYETSAPKELDAFYVDPLGPQMERPKTGAKKRVEDDDFEDEELGDDLLPE</sequence>
<feature type="compositionally biased region" description="Acidic residues" evidence="3">
    <location>
        <begin position="909"/>
        <end position="924"/>
    </location>
</feature>
<dbReference type="SUPFAM" id="SSF81901">
    <property type="entry name" value="HCP-like"/>
    <property type="match status" value="1"/>
</dbReference>
<keyword evidence="4" id="KW-0969">Cilium</keyword>
<dbReference type="PROSITE" id="PS50005">
    <property type="entry name" value="TPR"/>
    <property type="match status" value="3"/>
</dbReference>
<feature type="coiled-coil region" evidence="2">
    <location>
        <begin position="691"/>
        <end position="718"/>
    </location>
</feature>
<feature type="region of interest" description="Disordered" evidence="3">
    <location>
        <begin position="719"/>
        <end position="740"/>
    </location>
</feature>
<dbReference type="GO" id="GO:0036064">
    <property type="term" value="C:ciliary basal body"/>
    <property type="evidence" value="ECO:0007669"/>
    <property type="project" value="TreeGrafter"/>
</dbReference>
<dbReference type="InterPro" id="IPR011990">
    <property type="entry name" value="TPR-like_helical_dom_sf"/>
</dbReference>
<dbReference type="PANTHER" id="PTHR44117:SF1">
    <property type="entry name" value="INTRAFLAGELLAR TRANSPORT PROTEIN 88 HOMOLOG"/>
    <property type="match status" value="1"/>
</dbReference>
<dbReference type="Gene3D" id="1.25.40.10">
    <property type="entry name" value="Tetratricopeptide repeat domain"/>
    <property type="match status" value="3"/>
</dbReference>
<accession>A0A5C6PKK7</accession>
<dbReference type="FunFam" id="1.25.40.10:FF:000468">
    <property type="entry name" value="Intraflagellar transport 88 homolog"/>
    <property type="match status" value="1"/>
</dbReference>
<dbReference type="EMBL" id="RHFK02000001">
    <property type="protein sequence ID" value="TWW80412.1"/>
    <property type="molecule type" value="Genomic_DNA"/>
</dbReference>
<evidence type="ECO:0000256" key="1">
    <source>
        <dbReference type="PROSITE-ProRule" id="PRU00339"/>
    </source>
</evidence>
<feature type="region of interest" description="Disordered" evidence="3">
    <location>
        <begin position="108"/>
        <end position="131"/>
    </location>
</feature>
<dbReference type="GO" id="GO:0019894">
    <property type="term" value="F:kinesin binding"/>
    <property type="evidence" value="ECO:0007669"/>
    <property type="project" value="TreeGrafter"/>
</dbReference>
<dbReference type="FunFam" id="1.25.40.10:FF:000106">
    <property type="entry name" value="Intraflagellar transport 88 homolog (Chlamydomonas)"/>
    <property type="match status" value="1"/>
</dbReference>
<dbReference type="InterPro" id="IPR019734">
    <property type="entry name" value="TPR_rpt"/>
</dbReference>
<evidence type="ECO:0000256" key="3">
    <source>
        <dbReference type="SAM" id="MobiDB-lite"/>
    </source>
</evidence>
<comment type="caution">
    <text evidence="4">The sequence shown here is derived from an EMBL/GenBank/DDBJ whole genome shotgun (WGS) entry which is preliminary data.</text>
</comment>
<dbReference type="GO" id="GO:0097730">
    <property type="term" value="C:non-motile cilium"/>
    <property type="evidence" value="ECO:0007669"/>
    <property type="project" value="TreeGrafter"/>
</dbReference>
<feature type="region of interest" description="Disordered" evidence="3">
    <location>
        <begin position="890"/>
        <end position="924"/>
    </location>
</feature>
<keyword evidence="4" id="KW-0282">Flagellum</keyword>
<dbReference type="Pfam" id="PF13181">
    <property type="entry name" value="TPR_8"/>
    <property type="match status" value="2"/>
</dbReference>
<feature type="repeat" description="TPR" evidence="1">
    <location>
        <begin position="612"/>
        <end position="645"/>
    </location>
</feature>
<dbReference type="Proteomes" id="UP000324091">
    <property type="component" value="Chromosome 1"/>
</dbReference>
<dbReference type="GO" id="GO:0042073">
    <property type="term" value="P:intraciliary transport"/>
    <property type="evidence" value="ECO:0007669"/>
    <property type="project" value="TreeGrafter"/>
</dbReference>
<dbReference type="GO" id="GO:0097546">
    <property type="term" value="C:ciliary base"/>
    <property type="evidence" value="ECO:0007669"/>
    <property type="project" value="TreeGrafter"/>
</dbReference>
<evidence type="ECO:0000313" key="5">
    <source>
        <dbReference type="Proteomes" id="UP000324091"/>
    </source>
</evidence>
<protein>
    <submittedName>
        <fullName evidence="4">Intraflagellar transport protein 88-like protein</fullName>
    </submittedName>
</protein>
<reference evidence="4 5" key="1">
    <citation type="submission" date="2019-04" db="EMBL/GenBank/DDBJ databases">
        <title>Chromosome genome assembly for Takifugu flavidus.</title>
        <authorList>
            <person name="Xiao S."/>
        </authorList>
    </citation>
    <scope>NUCLEOTIDE SEQUENCE [LARGE SCALE GENOMIC DNA]</scope>
    <source>
        <strain evidence="4">HTHZ2018</strain>
        <tissue evidence="4">Muscle</tissue>
    </source>
</reference>
<keyword evidence="4" id="KW-0966">Cell projection</keyword>
<dbReference type="SUPFAM" id="SSF48452">
    <property type="entry name" value="TPR-like"/>
    <property type="match status" value="1"/>
</dbReference>
<feature type="repeat" description="TPR" evidence="1">
    <location>
        <begin position="231"/>
        <end position="264"/>
    </location>
</feature>
<name>A0A5C6PKK7_9TELE</name>
<dbReference type="GO" id="GO:0001822">
    <property type="term" value="P:kidney development"/>
    <property type="evidence" value="ECO:0007669"/>
    <property type="project" value="TreeGrafter"/>
</dbReference>
<feature type="repeat" description="TPR" evidence="1">
    <location>
        <begin position="270"/>
        <end position="303"/>
    </location>
</feature>